<keyword evidence="4" id="KW-1185">Reference proteome</keyword>
<comment type="caution">
    <text evidence="3">The sequence shown here is derived from an EMBL/GenBank/DDBJ whole genome shotgun (WGS) entry which is preliminary data.</text>
</comment>
<dbReference type="InterPro" id="IPR021136">
    <property type="entry name" value="Flagellar_hook_control-like_C"/>
</dbReference>
<name>A0A917HJL6_9BACL</name>
<reference evidence="3 4" key="1">
    <citation type="journal article" date="2014" name="Int. J. Syst. Evol. Microbiol.">
        <title>Complete genome sequence of Corynebacterium casei LMG S-19264T (=DSM 44701T), isolated from a smear-ripened cheese.</title>
        <authorList>
            <consortium name="US DOE Joint Genome Institute (JGI-PGF)"/>
            <person name="Walter F."/>
            <person name="Albersmeier A."/>
            <person name="Kalinowski J."/>
            <person name="Ruckert C."/>
        </authorList>
    </citation>
    <scope>NUCLEOTIDE SEQUENCE [LARGE SCALE GENOMIC DNA]</scope>
    <source>
        <strain evidence="3 4">CGMCC 1.15286</strain>
    </source>
</reference>
<dbReference type="InterPro" id="IPR038610">
    <property type="entry name" value="FliK-like_C_sf"/>
</dbReference>
<feature type="region of interest" description="Disordered" evidence="1">
    <location>
        <begin position="399"/>
        <end position="424"/>
    </location>
</feature>
<dbReference type="PANTHER" id="PTHR37533:SF2">
    <property type="entry name" value="FLAGELLAR HOOK-LENGTH CONTROL PROTEIN"/>
    <property type="match status" value="1"/>
</dbReference>
<evidence type="ECO:0000313" key="4">
    <source>
        <dbReference type="Proteomes" id="UP000600247"/>
    </source>
</evidence>
<accession>A0A917HJL6</accession>
<dbReference type="Pfam" id="PF02120">
    <property type="entry name" value="Flg_hook"/>
    <property type="match status" value="1"/>
</dbReference>
<proteinExistence type="predicted"/>
<evidence type="ECO:0000313" key="3">
    <source>
        <dbReference type="EMBL" id="GGG80789.1"/>
    </source>
</evidence>
<protein>
    <recommendedName>
        <fullName evidence="2">Flagellar hook-length control protein-like C-terminal domain-containing protein</fullName>
    </recommendedName>
</protein>
<dbReference type="CDD" id="cd17470">
    <property type="entry name" value="T3SS_Flik_C"/>
    <property type="match status" value="1"/>
</dbReference>
<organism evidence="3 4">
    <name type="scientific">Paenibacillus radicis</name>
    <name type="common">ex Gao et al. 2016</name>
    <dbReference type="NCBI Taxonomy" id="1737354"/>
    <lineage>
        <taxon>Bacteria</taxon>
        <taxon>Bacillati</taxon>
        <taxon>Bacillota</taxon>
        <taxon>Bacilli</taxon>
        <taxon>Bacillales</taxon>
        <taxon>Paenibacillaceae</taxon>
        <taxon>Paenibacillus</taxon>
    </lineage>
</organism>
<dbReference type="Proteomes" id="UP000600247">
    <property type="component" value="Unassembled WGS sequence"/>
</dbReference>
<dbReference type="InterPro" id="IPR052563">
    <property type="entry name" value="FliK"/>
</dbReference>
<dbReference type="AlphaFoldDB" id="A0A917HJL6"/>
<feature type="compositionally biased region" description="Low complexity" evidence="1">
    <location>
        <begin position="399"/>
        <end position="410"/>
    </location>
</feature>
<gene>
    <name evidence="3" type="ORF">GCM10010918_42440</name>
</gene>
<dbReference type="PANTHER" id="PTHR37533">
    <property type="entry name" value="FLAGELLAR HOOK-LENGTH CONTROL PROTEIN"/>
    <property type="match status" value="1"/>
</dbReference>
<dbReference type="Gene3D" id="3.30.750.140">
    <property type="match status" value="1"/>
</dbReference>
<sequence>MDMIMASIPANNGAAASTTGAGQTKAGGGAGFQQALVYQMNGSTAKASSGSASVDPAAVSLAASLGGSALTIGAEETKDLLSVLDALIGELDTGEEQESDAGSEEAVKELGSILDQFNALLALLGIPVLTLAQVQDGGQTDSDTGQNPASAVKLQLQDSLLQLQAAVQDGSLKQIQQQEPTQLIGQQLQALHELLQKQKGNNAAKDQTADKAVGEQHAAPVVTQSTATTAALLQRLTQQSIHPSVMLAAAEEAASESLNDSLPAGTEEQGAVLPGGAVFGDVLRTVAQHPAARALLQPYVTADQFADTMADFVQKLDISILNGGKTEAKIQLFPEQLGQVDVRITMQNGQLTAVFHTDTVSAKDVLDNQMAQLRAALQAQGLSVDKLEVTQGQNAAQLAGGQHGQGTAQQNFAGQNKSKGDRISDDAGFESEVIEQIAIQDLGFGRTVNVTA</sequence>
<dbReference type="RefSeq" id="WP_188891201.1">
    <property type="nucleotide sequence ID" value="NZ_BMHY01000009.1"/>
</dbReference>
<evidence type="ECO:0000259" key="2">
    <source>
        <dbReference type="Pfam" id="PF02120"/>
    </source>
</evidence>
<evidence type="ECO:0000256" key="1">
    <source>
        <dbReference type="SAM" id="MobiDB-lite"/>
    </source>
</evidence>
<feature type="domain" description="Flagellar hook-length control protein-like C-terminal" evidence="2">
    <location>
        <begin position="322"/>
        <end position="395"/>
    </location>
</feature>
<dbReference type="EMBL" id="BMHY01000009">
    <property type="protein sequence ID" value="GGG80789.1"/>
    <property type="molecule type" value="Genomic_DNA"/>
</dbReference>